<organism evidence="1 2">
    <name type="scientific">Zalaria obscura</name>
    <dbReference type="NCBI Taxonomy" id="2024903"/>
    <lineage>
        <taxon>Eukaryota</taxon>
        <taxon>Fungi</taxon>
        <taxon>Dikarya</taxon>
        <taxon>Ascomycota</taxon>
        <taxon>Pezizomycotina</taxon>
        <taxon>Dothideomycetes</taxon>
        <taxon>Dothideomycetidae</taxon>
        <taxon>Dothideales</taxon>
        <taxon>Zalariaceae</taxon>
        <taxon>Zalaria</taxon>
    </lineage>
</organism>
<dbReference type="EC" id="3.6.4.12" evidence="1"/>
<gene>
    <name evidence="1" type="primary">HFM1</name>
    <name evidence="1" type="ORF">M8818_001903</name>
</gene>
<dbReference type="EMBL" id="JAMKPW020000008">
    <property type="protein sequence ID" value="KAK8215282.1"/>
    <property type="molecule type" value="Genomic_DNA"/>
</dbReference>
<evidence type="ECO:0000313" key="2">
    <source>
        <dbReference type="Proteomes" id="UP001320706"/>
    </source>
</evidence>
<comment type="caution">
    <text evidence="1">The sequence shown here is derived from an EMBL/GenBank/DDBJ whole genome shotgun (WGS) entry which is preliminary data.</text>
</comment>
<keyword evidence="2" id="KW-1185">Reference proteome</keyword>
<keyword evidence="1" id="KW-0547">Nucleotide-binding</keyword>
<evidence type="ECO:0000313" key="1">
    <source>
        <dbReference type="EMBL" id="KAK8215282.1"/>
    </source>
</evidence>
<proteinExistence type="predicted"/>
<keyword evidence="1" id="KW-0067">ATP-binding</keyword>
<keyword evidence="1" id="KW-0378">Hydrolase</keyword>
<name>A0ACC3SIG2_9PEZI</name>
<protein>
    <submittedName>
        <fullName evidence="1">ATP-dependent DNA helicase MER3</fullName>
        <ecNumber evidence="1">3.6.4.12</ecNumber>
    </submittedName>
</protein>
<sequence>MSLSASFNTFKNEYSSATTRNVQHKRPTAAPSPAAAPSPRPGTPSNAGTNADLKRKRPEPTEPVTYSQPVDTGSGREVMTQVVYAIDYLKSKDRPISFSNIWDYLSIPADQQQHRGVLRKALMNHPKVEYDPTGLEGKPSFRFRPVHNVRSAEELKGYLQRQSTAQGISVKELKDGWPTAIEEIEALVEKGDLLVTRNKKDNTPKMVWPNDPSLTQHVDEDFQTFWQKTRLPANPSDMRTELEKAGLTPTSQIKETIKVTGAREKKKRVSRKVGRSTNLHMTGILKDYSQIKSPPEPVRQLSREQGALPHIAMAVMDSSRRAATLWGIPMKHLSLITVGYITARVSLPYDAPSPTRCVASVYLFDFQLSAAFIIGTAVVLFATYLYSSEEQSRAPPIRIVDYEKTTVDRGSDSPYHEDQKGLKPKSPRRVEALTTSRPNEEVMRLPDYASRQRQAALGRARLSLPPVRTQTPAYDEHYRQGLVHDAQPASQKVDLTQFAFQPQALLKESSPFVPGPGSSPAYRASQRRVAAKPAKESRTQEPYADPQERIQEQQPDFIPSYHNLPSRPKRTSLDKGPPVIQGIQIVSPHDLPDRFRSIFSFPLFNAVQSKCFDSIYKTNDNFVLSSPTGSGKTVIFDLAICRLVHGWSIGSFKVVYMAPTKSLCSERKRDWQNRFAALSLNCEELTGDSDTASIKAVQTADIIVTTPEKWDSMTRKWKDHESATVPNSQDIATWLGRSPTDQSLPAIRERFDESFRPVRLQKKVCGYQSNGNDFAFDGQLTKKAQANHDILFHQEIMRRNSEVTGCLVDQQRAEEQVLGSASPECGGPRQGITSSDTIPAGVAFHHAGLDLNDRATVERAYLSGEINVICCTSTLAVGINLPCHMVIIKNTVSYETKKWLSGTFLYVRLKDNPDHYKIKGDIAGRDLEQRLEQICSKNIALLEENDLVSMTPKMRATEFGDAMARYYVDFDTMKIIMALPAKAKLSEIHVHRLARCIIDCQLHLEDSVASRNALMLARSLGARVWDDSPLYLKQLDHIGPVAVRKLVNAGITNVEEFEDTEPGRIESILTKNPPFGKKMHDQLKLFPKLRVSLHMMGQPVVKSGESVTVKLKAEIGFVNAVPPTFFQKKPVYMCLLAETSDGYKIHFCRISAKKVGIGQSVLFSAQLTEATQLINCFVMCDDIVRQGSSEFPNTSRARIPPLSKPRPGTGASSDDYGDGGIGDSEFVDVTENAHTNFKDSLHTSDNSLRKKTIESKKQKSGPGTTSVNVQHWEPHQLANGKWACNHACKDKTACKHLCCREGTDKKPKPPKLTVAAKQKDQTPEVSPAKTQTKLRLPAARSSAHSATRPSEIEQVDLTLRHPRQEPPTQVKKLQRLHNSVQKPANVPIIKDKTPNYSYGGGTQPQLSFLDSEPNEGGNGMSTNFDDSWVDDFLDLEKLEENTEPDFAKTQPADDGQSFMDKDEEMLDAALVGFEDSQQLISTPQRPSADKLRQGTHDEALTVDDEAGAQTAEASSDSLPVTPSRTLPDRSLQRSASLFVNDMDFPSSGNSAEQSQAKRSQVLKRNRSDEHGAANSSYFATKRPRTNDPLAAEDADEKRRVATDQNPISSKAETETEGAAETIRCGEDTAESPRTAGLKAWLLDEFGDGIELI</sequence>
<reference evidence="1" key="1">
    <citation type="submission" date="2024-02" db="EMBL/GenBank/DDBJ databases">
        <title>Metagenome Assembled Genome of Zalaria obscura JY119.</title>
        <authorList>
            <person name="Vighnesh L."/>
            <person name="Jagadeeshwari U."/>
            <person name="Venkata Ramana C."/>
            <person name="Sasikala C."/>
        </authorList>
    </citation>
    <scope>NUCLEOTIDE SEQUENCE</scope>
    <source>
        <strain evidence="1">JY119</strain>
    </source>
</reference>
<accession>A0ACC3SIG2</accession>
<dbReference type="Proteomes" id="UP001320706">
    <property type="component" value="Unassembled WGS sequence"/>
</dbReference>
<keyword evidence="1" id="KW-0347">Helicase</keyword>